<dbReference type="RefSeq" id="WP_203728149.1">
    <property type="nucleotide sequence ID" value="NZ_BAAATX010000001.1"/>
</dbReference>
<keyword evidence="3" id="KW-1185">Reference proteome</keyword>
<feature type="region of interest" description="Disordered" evidence="1">
    <location>
        <begin position="72"/>
        <end position="94"/>
    </location>
</feature>
<name>A0ABQ3YXX6_9ACTN</name>
<proteinExistence type="predicted"/>
<gene>
    <name evidence="2" type="ORF">Adu01nite_37560</name>
</gene>
<comment type="caution">
    <text evidence="2">The sequence shown here is derived from an EMBL/GenBank/DDBJ whole genome shotgun (WGS) entry which is preliminary data.</text>
</comment>
<evidence type="ECO:0000313" key="2">
    <source>
        <dbReference type="EMBL" id="GIE02406.1"/>
    </source>
</evidence>
<reference evidence="2 3" key="1">
    <citation type="submission" date="2021-01" db="EMBL/GenBank/DDBJ databases">
        <title>Whole genome shotgun sequence of Actinoplanes durhamensis NBRC 14914.</title>
        <authorList>
            <person name="Komaki H."/>
            <person name="Tamura T."/>
        </authorList>
    </citation>
    <scope>NUCLEOTIDE SEQUENCE [LARGE SCALE GENOMIC DNA]</scope>
    <source>
        <strain evidence="2 3">NBRC 14914</strain>
    </source>
</reference>
<organism evidence="2 3">
    <name type="scientific">Paractinoplanes durhamensis</name>
    <dbReference type="NCBI Taxonomy" id="113563"/>
    <lineage>
        <taxon>Bacteria</taxon>
        <taxon>Bacillati</taxon>
        <taxon>Actinomycetota</taxon>
        <taxon>Actinomycetes</taxon>
        <taxon>Micromonosporales</taxon>
        <taxon>Micromonosporaceae</taxon>
        <taxon>Paractinoplanes</taxon>
    </lineage>
</organism>
<accession>A0ABQ3YXX6</accession>
<dbReference type="Proteomes" id="UP000637628">
    <property type="component" value="Unassembled WGS sequence"/>
</dbReference>
<dbReference type="EMBL" id="BOML01000031">
    <property type="protein sequence ID" value="GIE02406.1"/>
    <property type="molecule type" value="Genomic_DNA"/>
</dbReference>
<evidence type="ECO:0000313" key="3">
    <source>
        <dbReference type="Proteomes" id="UP000637628"/>
    </source>
</evidence>
<protein>
    <submittedName>
        <fullName evidence="2">Uncharacterized protein</fullName>
    </submittedName>
</protein>
<sequence length="94" mass="9755">MLLAWPGFHLGGRWVSMAELFGSGEQLTAGGGFTGGDGEMFFAAVARTAVDWDGAAHGLILTADRGYTSAARWTNGEPGQGIRRRTAGSVTIGP</sequence>
<evidence type="ECO:0000256" key="1">
    <source>
        <dbReference type="SAM" id="MobiDB-lite"/>
    </source>
</evidence>